<evidence type="ECO:0000259" key="9">
    <source>
        <dbReference type="Pfam" id="PF00185"/>
    </source>
</evidence>
<dbReference type="InterPro" id="IPR006130">
    <property type="entry name" value="Asp/Orn_carbamoylTrfase"/>
</dbReference>
<evidence type="ECO:0000259" key="10">
    <source>
        <dbReference type="Pfam" id="PF02729"/>
    </source>
</evidence>
<dbReference type="Pfam" id="PF02729">
    <property type="entry name" value="OTCace_N"/>
    <property type="match status" value="1"/>
</dbReference>
<dbReference type="InterPro" id="IPR006132">
    <property type="entry name" value="Asp/Orn_carbamoyltranf_P-bd"/>
</dbReference>
<evidence type="ECO:0000256" key="3">
    <source>
        <dbReference type="ARBA" id="ARBA00007805"/>
    </source>
</evidence>
<dbReference type="InterPro" id="IPR024904">
    <property type="entry name" value="OTCase_ArgI"/>
</dbReference>
<dbReference type="NCBIfam" id="TIGR00658">
    <property type="entry name" value="orni_carb_tr"/>
    <property type="match status" value="1"/>
</dbReference>
<gene>
    <name evidence="11" type="primary">argF</name>
    <name evidence="11" type="ORF">D9V73_01700</name>
</gene>
<comment type="subcellular location">
    <subcellularLocation>
        <location evidence="2 8">Cytoplasm</location>
    </subcellularLocation>
</comment>
<dbReference type="GO" id="GO:0005737">
    <property type="term" value="C:cytoplasm"/>
    <property type="evidence" value="ECO:0007669"/>
    <property type="project" value="UniProtKB-SubCell"/>
</dbReference>
<evidence type="ECO:0000256" key="8">
    <source>
        <dbReference type="HAMAP-Rule" id="MF_01109"/>
    </source>
</evidence>
<comment type="caution">
    <text evidence="8">Lacks conserved residue(s) required for the propagation of feature annotation.</text>
</comment>
<dbReference type="PANTHER" id="PTHR45753:SF4">
    <property type="entry name" value="ORNITHINE CARBAMOYLTRANSFERASE SUBUNIT F-RELATED"/>
    <property type="match status" value="1"/>
</dbReference>
<dbReference type="PANTHER" id="PTHR45753">
    <property type="entry name" value="ORNITHINE CARBAMOYLTRANSFERASE, MITOCHONDRIAL"/>
    <property type="match status" value="1"/>
</dbReference>
<feature type="domain" description="Aspartate/ornithine carbamoyltransferase Asp/Orn-binding" evidence="9">
    <location>
        <begin position="156"/>
        <end position="330"/>
    </location>
</feature>
<dbReference type="Gene3D" id="3.40.50.1370">
    <property type="entry name" value="Aspartate/ornithine carbamoyltransferase"/>
    <property type="match status" value="2"/>
</dbReference>
<evidence type="ECO:0000256" key="4">
    <source>
        <dbReference type="ARBA" id="ARBA00013007"/>
    </source>
</evidence>
<sequence length="338" mass="38608">MNTLYKKSCLRLLDFCNHDIKYIIDVASFLKNAKKNNKENLYLKNKKIVLIFEKESTRTRCAFEVAAFDQGAHVTYLGPKSTHLGYKESIKDTARVLSKMYHGIQYRGHNHEVIETLAKHSTIPVWNGLTETFHPTQILADLLTMKESLSSKSLSNISCAYVGDTKNNIGLTLLEAASLVGLNLRLVSPIQFWPNAEFFLKCKSKARERNGDIICTESIEEGVKNVDFIYTDVWISMGEPRKQWTDRIKLLQSYQVNSSMLHLTNNKKTKVLHCLPALHDDNTIIGKEIMNNNNLNNGIEITNEIFESNSDIIFKQSENRLHTIKALMVTSLIENFSY</sequence>
<feature type="binding site" evidence="8">
    <location>
        <begin position="236"/>
        <end position="237"/>
    </location>
    <ligand>
        <name>L-ornithine</name>
        <dbReference type="ChEBI" id="CHEBI:46911"/>
    </ligand>
</feature>
<evidence type="ECO:0000313" key="11">
    <source>
        <dbReference type="EMBL" id="QCI23352.1"/>
    </source>
</evidence>
<evidence type="ECO:0000256" key="7">
    <source>
        <dbReference type="ARBA" id="ARBA00048772"/>
    </source>
</evidence>
<dbReference type="OrthoDB" id="9802587at2"/>
<name>A0A4D6Y164_BUCMH</name>
<evidence type="ECO:0000256" key="2">
    <source>
        <dbReference type="ARBA" id="ARBA00004496"/>
    </source>
</evidence>
<dbReference type="InterPro" id="IPR036901">
    <property type="entry name" value="Asp/Orn_carbamoylTrfase_sf"/>
</dbReference>
<feature type="binding site" evidence="8">
    <location>
        <position position="320"/>
    </location>
    <ligand>
        <name>carbamoyl phosphate</name>
        <dbReference type="ChEBI" id="CHEBI:58228"/>
    </ligand>
</feature>
<dbReference type="GO" id="GO:0004585">
    <property type="term" value="F:ornithine carbamoyltransferase activity"/>
    <property type="evidence" value="ECO:0007669"/>
    <property type="project" value="UniProtKB-UniRule"/>
</dbReference>
<comment type="catalytic activity">
    <reaction evidence="7 8">
        <text>carbamoyl phosphate + L-ornithine = L-citrulline + phosphate + H(+)</text>
        <dbReference type="Rhea" id="RHEA:19513"/>
        <dbReference type="ChEBI" id="CHEBI:15378"/>
        <dbReference type="ChEBI" id="CHEBI:43474"/>
        <dbReference type="ChEBI" id="CHEBI:46911"/>
        <dbReference type="ChEBI" id="CHEBI:57743"/>
        <dbReference type="ChEBI" id="CHEBI:58228"/>
        <dbReference type="EC" id="2.1.3.3"/>
    </reaction>
</comment>
<dbReference type="GO" id="GO:0016597">
    <property type="term" value="F:amino acid binding"/>
    <property type="evidence" value="ECO:0007669"/>
    <property type="project" value="InterPro"/>
</dbReference>
<comment type="similarity">
    <text evidence="3 8">Belongs to the aspartate/ornithine carbamoyltransferase superfamily. OTCase family.</text>
</comment>
<reference evidence="11 12" key="1">
    <citation type="submission" date="2018-10" db="EMBL/GenBank/DDBJ databases">
        <title>Comparative functional genomics of the obligate endosymbiont Buchnera aphidicola.</title>
        <authorList>
            <person name="Chong R.A."/>
        </authorList>
    </citation>
    <scope>NUCLEOTIDE SEQUENCE [LARGE SCALE GENOMIC DNA]</scope>
    <source>
        <strain evidence="11 12">Mrh</strain>
    </source>
</reference>
<feature type="binding site" evidence="8">
    <location>
        <begin position="274"/>
        <end position="275"/>
    </location>
    <ligand>
        <name>carbamoyl phosphate</name>
        <dbReference type="ChEBI" id="CHEBI:58228"/>
    </ligand>
</feature>
<dbReference type="PROSITE" id="PS00097">
    <property type="entry name" value="CARBAMOYLTRANSFERASE"/>
    <property type="match status" value="1"/>
</dbReference>
<dbReference type="Proteomes" id="UP000298566">
    <property type="component" value="Chromosome"/>
</dbReference>
<feature type="binding site" evidence="8">
    <location>
        <position position="107"/>
    </location>
    <ligand>
        <name>carbamoyl phosphate</name>
        <dbReference type="ChEBI" id="CHEBI:58228"/>
    </ligand>
</feature>
<accession>A0A4D6Y164</accession>
<evidence type="ECO:0000313" key="12">
    <source>
        <dbReference type="Proteomes" id="UP000298566"/>
    </source>
</evidence>
<dbReference type="EC" id="2.1.3.3" evidence="4 8"/>
<dbReference type="RefSeq" id="WP_158336560.1">
    <property type="nucleotide sequence ID" value="NZ_CP033004.1"/>
</dbReference>
<comment type="function">
    <text evidence="1">Reversibly catalyzes the transfer of the carbamoyl group from carbamoyl phosphate (CP) to the N(epsilon) atom of ornithine (ORN) to produce L-citrulline.</text>
</comment>
<dbReference type="GO" id="GO:0042450">
    <property type="term" value="P:L-arginine biosynthetic process via ornithine"/>
    <property type="evidence" value="ECO:0007669"/>
    <property type="project" value="UniProtKB-UniRule"/>
</dbReference>
<dbReference type="HAMAP" id="MF_01109">
    <property type="entry name" value="OTCase"/>
    <property type="match status" value="1"/>
</dbReference>
<evidence type="ECO:0000256" key="6">
    <source>
        <dbReference type="ARBA" id="ARBA00022679"/>
    </source>
</evidence>
<keyword evidence="5 8" id="KW-0963">Cytoplasm</keyword>
<proteinExistence type="inferred from homology"/>
<dbReference type="EMBL" id="CP033004">
    <property type="protein sequence ID" value="QCI23352.1"/>
    <property type="molecule type" value="Genomic_DNA"/>
</dbReference>
<keyword evidence="6 8" id="KW-0808">Transferase</keyword>
<feature type="domain" description="Aspartate/ornithine carbamoyltransferase carbamoyl-P binding" evidence="10">
    <location>
        <begin position="7"/>
        <end position="147"/>
    </location>
</feature>
<feature type="binding site" evidence="8">
    <location>
        <begin position="56"/>
        <end position="59"/>
    </location>
    <ligand>
        <name>carbamoyl phosphate</name>
        <dbReference type="ChEBI" id="CHEBI:58228"/>
    </ligand>
</feature>
<feature type="binding site" evidence="8">
    <location>
        <position position="168"/>
    </location>
    <ligand>
        <name>L-ornithine</name>
        <dbReference type="ChEBI" id="CHEBI:46911"/>
    </ligand>
</feature>
<dbReference type="SUPFAM" id="SSF53671">
    <property type="entry name" value="Aspartate/ornithine carbamoyltransferase"/>
    <property type="match status" value="1"/>
</dbReference>
<evidence type="ECO:0000256" key="5">
    <source>
        <dbReference type="ARBA" id="ARBA00022490"/>
    </source>
</evidence>
<organism evidence="11 12">
    <name type="scientific">Buchnera aphidicola subsp. Melaphis rhois</name>
    <dbReference type="NCBI Taxonomy" id="118103"/>
    <lineage>
        <taxon>Bacteria</taxon>
        <taxon>Pseudomonadati</taxon>
        <taxon>Pseudomonadota</taxon>
        <taxon>Gammaproteobacteria</taxon>
        <taxon>Enterobacterales</taxon>
        <taxon>Erwiniaceae</taxon>
        <taxon>Buchnera</taxon>
    </lineage>
</organism>
<feature type="binding site" evidence="8">
    <location>
        <begin position="134"/>
        <end position="137"/>
    </location>
    <ligand>
        <name>carbamoyl phosphate</name>
        <dbReference type="ChEBI" id="CHEBI:58228"/>
    </ligand>
</feature>
<dbReference type="Pfam" id="PF00185">
    <property type="entry name" value="OTCace"/>
    <property type="match status" value="1"/>
</dbReference>
<dbReference type="AlphaFoldDB" id="A0A4D6Y164"/>
<protein>
    <recommendedName>
        <fullName evidence="4 8">Ornithine carbamoyltransferase</fullName>
        <shortName evidence="8">OTCase</shortName>
        <ecNumber evidence="4 8">2.1.3.3</ecNumber>
    </recommendedName>
</protein>
<dbReference type="GO" id="GO:0019240">
    <property type="term" value="P:citrulline biosynthetic process"/>
    <property type="evidence" value="ECO:0007669"/>
    <property type="project" value="TreeGrafter"/>
</dbReference>
<dbReference type="InterPro" id="IPR002292">
    <property type="entry name" value="Orn/put_carbamltrans"/>
</dbReference>
<dbReference type="InterPro" id="IPR006131">
    <property type="entry name" value="Asp_carbamoyltransf_Asp/Orn-bd"/>
</dbReference>
<dbReference type="PRINTS" id="PR00102">
    <property type="entry name" value="OTCASE"/>
</dbReference>
<evidence type="ECO:0000256" key="1">
    <source>
        <dbReference type="ARBA" id="ARBA00003822"/>
    </source>
</evidence>
<feature type="binding site" evidence="8">
    <location>
        <position position="232"/>
    </location>
    <ligand>
        <name>L-ornithine</name>
        <dbReference type="ChEBI" id="CHEBI:46911"/>
    </ligand>
</feature>
<dbReference type="PRINTS" id="PR00100">
    <property type="entry name" value="AOTCASE"/>
</dbReference>